<evidence type="ECO:0000256" key="3">
    <source>
        <dbReference type="SAM" id="MobiDB-lite"/>
    </source>
</evidence>
<dbReference type="SUPFAM" id="SSF52540">
    <property type="entry name" value="P-loop containing nucleoside triphosphate hydrolases"/>
    <property type="match status" value="1"/>
</dbReference>
<evidence type="ECO:0000256" key="1">
    <source>
        <dbReference type="ARBA" id="ARBA00022741"/>
    </source>
</evidence>
<dbReference type="Proteomes" id="UP000504638">
    <property type="component" value="Unplaced"/>
</dbReference>
<dbReference type="GO" id="GO:0005525">
    <property type="term" value="F:GTP binding"/>
    <property type="evidence" value="ECO:0007669"/>
    <property type="project" value="InterPro"/>
</dbReference>
<keyword evidence="2" id="KW-0342">GTP-binding</keyword>
<name>A0A6G1G7B9_9PEZI</name>
<keyword evidence="7" id="KW-1185">Reference proteome</keyword>
<dbReference type="GO" id="GO:0008017">
    <property type="term" value="F:microtubule binding"/>
    <property type="evidence" value="ECO:0007669"/>
    <property type="project" value="TreeGrafter"/>
</dbReference>
<dbReference type="SMART" id="SM00053">
    <property type="entry name" value="DYNc"/>
    <property type="match status" value="1"/>
</dbReference>
<evidence type="ECO:0000256" key="2">
    <source>
        <dbReference type="ARBA" id="ARBA00023134"/>
    </source>
</evidence>
<dbReference type="GO" id="GO:0000266">
    <property type="term" value="P:mitochondrial fission"/>
    <property type="evidence" value="ECO:0007669"/>
    <property type="project" value="TreeGrafter"/>
</dbReference>
<evidence type="ECO:0000313" key="6">
    <source>
        <dbReference type="EMBL" id="KAF1813831.1"/>
    </source>
</evidence>
<dbReference type="CDD" id="cd08771">
    <property type="entry name" value="DLP_1"/>
    <property type="match status" value="1"/>
</dbReference>
<dbReference type="PANTHER" id="PTHR11566">
    <property type="entry name" value="DYNAMIN"/>
    <property type="match status" value="1"/>
</dbReference>
<dbReference type="Pfam" id="PF00350">
    <property type="entry name" value="Dynamin_N"/>
    <property type="match status" value="1"/>
</dbReference>
<dbReference type="GO" id="GO:0048312">
    <property type="term" value="P:intracellular distribution of mitochondria"/>
    <property type="evidence" value="ECO:0007669"/>
    <property type="project" value="TreeGrafter"/>
</dbReference>
<dbReference type="GO" id="GO:0006897">
    <property type="term" value="P:endocytosis"/>
    <property type="evidence" value="ECO:0007669"/>
    <property type="project" value="TreeGrafter"/>
</dbReference>
<dbReference type="GO" id="GO:0016020">
    <property type="term" value="C:membrane"/>
    <property type="evidence" value="ECO:0007669"/>
    <property type="project" value="TreeGrafter"/>
</dbReference>
<dbReference type="InterPro" id="IPR022812">
    <property type="entry name" value="Dynamin"/>
</dbReference>
<feature type="compositionally biased region" description="Polar residues" evidence="3">
    <location>
        <begin position="729"/>
        <end position="746"/>
    </location>
</feature>
<gene>
    <name evidence="6 8" type="ORF">P152DRAFT_394067</name>
</gene>
<reference evidence="6 8" key="1">
    <citation type="submission" date="2020-01" db="EMBL/GenBank/DDBJ databases">
        <authorList>
            <consortium name="DOE Joint Genome Institute"/>
            <person name="Haridas S."/>
            <person name="Albert R."/>
            <person name="Binder M."/>
            <person name="Bloem J."/>
            <person name="Labutti K."/>
            <person name="Salamov A."/>
            <person name="Andreopoulos B."/>
            <person name="Baker S.E."/>
            <person name="Barry K."/>
            <person name="Bills G."/>
            <person name="Bluhm B.H."/>
            <person name="Cannon C."/>
            <person name="Castanera R."/>
            <person name="Culley D.E."/>
            <person name="Daum C."/>
            <person name="Ezra D."/>
            <person name="Gonzalez J.B."/>
            <person name="Henrissat B."/>
            <person name="Kuo A."/>
            <person name="Liang C."/>
            <person name="Lipzen A."/>
            <person name="Lutzoni F."/>
            <person name="Magnuson J."/>
            <person name="Mondo S."/>
            <person name="Nolan M."/>
            <person name="Ohm R."/>
            <person name="Pangilinan J."/>
            <person name="Park H.-J."/>
            <person name="Ramirez L."/>
            <person name="Alfaro M."/>
            <person name="Sun H."/>
            <person name="Tritt A."/>
            <person name="Yoshinaga Y."/>
            <person name="Zwiers L.-H."/>
            <person name="Turgeon B.G."/>
            <person name="Goodwin S.B."/>
            <person name="Spatafora J.W."/>
            <person name="Crous P.W."/>
            <person name="Grigoriev I.V."/>
        </authorList>
    </citation>
    <scope>NUCLEOTIDE SEQUENCE</scope>
    <source>
        <strain evidence="6 8">CBS 781.70</strain>
    </source>
</reference>
<dbReference type="InterPro" id="IPR045063">
    <property type="entry name" value="Dynamin_N"/>
</dbReference>
<dbReference type="PROSITE" id="PS51388">
    <property type="entry name" value="GED"/>
    <property type="match status" value="1"/>
</dbReference>
<sequence>MEETAFTEPQAGPPVLLQNSEHRDLLDIVDKLRSTGIGRFIDLPQIIICGDQSSGKSSTLEAISGMSFPTKDTLCTRFATELILRRSTTVGVKVCIIPSPERSEIEKEEIGKFSVALKDLDIGHVIESAKAVMGVNGTEKVFSSDILRVEISGPEQPHLTLVDLPGLFSAANKDQSDEDAKMVESLVMSYMEKPRSVICAVVSAKNEFALQSVTRLARKVDPNGQRTLGLITKPDTLDEGSESEQYYVHLAQNKDVTFRLGWHVLKNRDFNSRNATTAERDRSEANFFSRGVWTSLAPSQRGKDALLVRLGAILRNLILQQLPSVLEDVEIEAKQCQDTLDKLGVGRETLADQRRYLLNIGQRFYNLIKAIVDGVYTDPFLSDVTAQGVYERRLRAVVQNALSDFSEEMYSEGHSQTIVENTSPDKPREISRDDYIDEVQILMRKSRGRELPGTFNPLVVEELFSKQCKPWRALIYKLVGRIFEAAFSAVSVTLKHITDIHTAEKLLTRIINPSFDGLKNELNTKVDEILDPHLCGHPTTYNHYLIDTVQKVQAERRTAALEKRLSAYFNDSGAFHKHGIEYYHVNIKSLVQMLSDHTEVNMDKFSCSLATDMMEAYYKVARKTVVDEVSVLAIERCLLQKLPELISAHIICDMDDDEIQHIASENQDSAQERARATTKLGILESGLIELKRVNKYHVAGNQLLRDRSAFHFLEKTSTQSALKGKEETPSLQECESPNLCSPSRAISEQERD</sequence>
<evidence type="ECO:0000313" key="8">
    <source>
        <dbReference type="RefSeq" id="XP_033535462.1"/>
    </source>
</evidence>
<evidence type="ECO:0008006" key="9">
    <source>
        <dbReference type="Google" id="ProtNLM"/>
    </source>
</evidence>
<feature type="domain" description="GED" evidence="4">
    <location>
        <begin position="607"/>
        <end position="698"/>
    </location>
</feature>
<dbReference type="PRINTS" id="PR00195">
    <property type="entry name" value="DYNAMIN"/>
</dbReference>
<evidence type="ECO:0000259" key="5">
    <source>
        <dbReference type="PROSITE" id="PS51718"/>
    </source>
</evidence>
<dbReference type="InterPro" id="IPR001401">
    <property type="entry name" value="Dynamin_GTPase"/>
</dbReference>
<dbReference type="PROSITE" id="PS51718">
    <property type="entry name" value="G_DYNAMIN_2"/>
    <property type="match status" value="1"/>
</dbReference>
<dbReference type="InterPro" id="IPR003130">
    <property type="entry name" value="GED"/>
</dbReference>
<dbReference type="GO" id="GO:0016559">
    <property type="term" value="P:peroxisome fission"/>
    <property type="evidence" value="ECO:0007669"/>
    <property type="project" value="TreeGrafter"/>
</dbReference>
<dbReference type="EMBL" id="ML975154">
    <property type="protein sequence ID" value="KAF1813831.1"/>
    <property type="molecule type" value="Genomic_DNA"/>
</dbReference>
<organism evidence="6">
    <name type="scientific">Eremomyces bilateralis CBS 781.70</name>
    <dbReference type="NCBI Taxonomy" id="1392243"/>
    <lineage>
        <taxon>Eukaryota</taxon>
        <taxon>Fungi</taxon>
        <taxon>Dikarya</taxon>
        <taxon>Ascomycota</taxon>
        <taxon>Pezizomycotina</taxon>
        <taxon>Dothideomycetes</taxon>
        <taxon>Dothideomycetes incertae sedis</taxon>
        <taxon>Eremomycetales</taxon>
        <taxon>Eremomycetaceae</taxon>
        <taxon>Eremomyces</taxon>
    </lineage>
</organism>
<dbReference type="InterPro" id="IPR000375">
    <property type="entry name" value="Dynamin_stalk"/>
</dbReference>
<keyword evidence="1" id="KW-0547">Nucleotide-binding</keyword>
<accession>A0A6G1G7B9</accession>
<dbReference type="GO" id="GO:0005874">
    <property type="term" value="C:microtubule"/>
    <property type="evidence" value="ECO:0007669"/>
    <property type="project" value="TreeGrafter"/>
</dbReference>
<proteinExistence type="predicted"/>
<evidence type="ECO:0000313" key="7">
    <source>
        <dbReference type="Proteomes" id="UP000504638"/>
    </source>
</evidence>
<dbReference type="Gene3D" id="1.20.120.1240">
    <property type="entry name" value="Dynamin, middle domain"/>
    <property type="match status" value="1"/>
</dbReference>
<dbReference type="RefSeq" id="XP_033535462.1">
    <property type="nucleotide sequence ID" value="XM_033676234.1"/>
</dbReference>
<feature type="region of interest" description="Disordered" evidence="3">
    <location>
        <begin position="721"/>
        <end position="752"/>
    </location>
</feature>
<dbReference type="AlphaFoldDB" id="A0A6G1G7B9"/>
<dbReference type="InterPro" id="IPR027417">
    <property type="entry name" value="P-loop_NTPase"/>
</dbReference>
<dbReference type="InterPro" id="IPR030381">
    <property type="entry name" value="G_DYNAMIN_dom"/>
</dbReference>
<dbReference type="Pfam" id="PF02212">
    <property type="entry name" value="GED"/>
    <property type="match status" value="1"/>
</dbReference>
<dbReference type="GO" id="GO:0003924">
    <property type="term" value="F:GTPase activity"/>
    <property type="evidence" value="ECO:0007669"/>
    <property type="project" value="InterPro"/>
</dbReference>
<dbReference type="FunFam" id="3.40.50.300:FF:001425">
    <property type="entry name" value="Dynamin GTPase, putative"/>
    <property type="match status" value="1"/>
</dbReference>
<dbReference type="GeneID" id="54416804"/>
<protein>
    <recommendedName>
        <fullName evidence="9">Dynamin family protein</fullName>
    </recommendedName>
</protein>
<dbReference type="GO" id="GO:0005739">
    <property type="term" value="C:mitochondrion"/>
    <property type="evidence" value="ECO:0007669"/>
    <property type="project" value="TreeGrafter"/>
</dbReference>
<feature type="domain" description="Dynamin-type G" evidence="5">
    <location>
        <begin position="40"/>
        <end position="323"/>
    </location>
</feature>
<reference evidence="8" key="2">
    <citation type="submission" date="2020-04" db="EMBL/GenBank/DDBJ databases">
        <authorList>
            <consortium name="NCBI Genome Project"/>
        </authorList>
    </citation>
    <scope>NUCLEOTIDE SEQUENCE</scope>
    <source>
        <strain evidence="8">CBS 781.70</strain>
    </source>
</reference>
<evidence type="ECO:0000259" key="4">
    <source>
        <dbReference type="PROSITE" id="PS51388"/>
    </source>
</evidence>
<dbReference type="OrthoDB" id="415706at2759"/>
<dbReference type="Pfam" id="PF01031">
    <property type="entry name" value="Dynamin_M"/>
    <property type="match status" value="1"/>
</dbReference>
<dbReference type="InterPro" id="IPR020850">
    <property type="entry name" value="GED_dom"/>
</dbReference>
<dbReference type="Gene3D" id="3.40.50.300">
    <property type="entry name" value="P-loop containing nucleotide triphosphate hydrolases"/>
    <property type="match status" value="1"/>
</dbReference>
<dbReference type="PANTHER" id="PTHR11566:SF149">
    <property type="entry name" value="GTPASE, PUTATIVE (AFU_ORTHOLOGUE AFUA_6G11890)-RELATED"/>
    <property type="match status" value="1"/>
</dbReference>
<reference evidence="8" key="3">
    <citation type="submission" date="2025-04" db="UniProtKB">
        <authorList>
            <consortium name="RefSeq"/>
        </authorList>
    </citation>
    <scope>IDENTIFICATION</scope>
    <source>
        <strain evidence="8">CBS 781.70</strain>
    </source>
</reference>